<dbReference type="InterPro" id="IPR001138">
    <property type="entry name" value="Zn2Cys6_DnaBD"/>
</dbReference>
<keyword evidence="1" id="KW-0539">Nucleus</keyword>
<keyword evidence="4" id="KW-1185">Reference proteome</keyword>
<dbReference type="GO" id="GO:0008270">
    <property type="term" value="F:zinc ion binding"/>
    <property type="evidence" value="ECO:0007669"/>
    <property type="project" value="InterPro"/>
</dbReference>
<dbReference type="GO" id="GO:0000981">
    <property type="term" value="F:DNA-binding transcription factor activity, RNA polymerase II-specific"/>
    <property type="evidence" value="ECO:0007669"/>
    <property type="project" value="InterPro"/>
</dbReference>
<sequence length="791" mass="89702">MNNNIKKRRAYCHEDSPAEPVLQDLSHPSSAGSDPLSLPGTYQYNPERALSSNVRIDVPISTLVGLNHQDLQHYIFQQAALNLGWPLPFLLELSTLQHHIHKRPRLNTSLHMSAPYSDDEPLSHNGLEKSPLTSRPGHNGSVLPPRPPAALTDNGFPSGWTGTRLADCFASFGICGQSAMSAYQPLPTTAPYDYDAARPAFDGGMLPIQSHGQASFDSSPIASDQTGIFACDEPALFTLASGYPPMQPNRVMGMQPHMSREEMVYPVPPVTVKYDSNVDTPRNGTDPRVPIQSHLMSPSVRPSNSVPGPYNAEVDSPPFSRYTSFVGLPPRYHSSQSYEVKGDPDGLELQGRSATFDLFPHQRTLPARRGPFTDRDKRDKTALTRKMGSCIRCRMQRIRCNLDPEDERGPCVSCKKIAVNSKVYRLNCLRWKITDVKLFKPGQVKGLEWTNRWKDSVVDDIENWAAPESRTIYVTEGYTGESVALQVRQFRPQEGDKLDRSWVSGGVKKKVQVPAFAIVDMDAAKSSFDQYIKRGLIQCCKQVLGAQQELLWRTYFLAIATMRNASTSDTERKLLMSTLDLWMSVRLTTKSFEIVGKETLGMPQDLIDDQDNPLYHKIPLPPVMGAQIDSVLIHQIQPHLRRRTLEELQKMTQDKKQKTWLTTYLVTFILLHNIALITKHDADYAKKHGMGRRFAREQNVKEYNLGANTLLAYFHYCNKGIYPFSDECKDQDLQNLAELDENAIRFVGDTRRLASNQKQQWEDSWRRDEYENEYFYVSQLFEPNWQPRTMT</sequence>
<reference evidence="3" key="2">
    <citation type="submission" date="2023-06" db="EMBL/GenBank/DDBJ databases">
        <authorList>
            <consortium name="Lawrence Berkeley National Laboratory"/>
            <person name="Haridas S."/>
            <person name="Hensen N."/>
            <person name="Bonometti L."/>
            <person name="Westerberg I."/>
            <person name="Brannstrom I.O."/>
            <person name="Guillou S."/>
            <person name="Cros-Aarteil S."/>
            <person name="Calhoun S."/>
            <person name="Kuo A."/>
            <person name="Mondo S."/>
            <person name="Pangilinan J."/>
            <person name="Riley R."/>
            <person name="Labutti K."/>
            <person name="Andreopoulos B."/>
            <person name="Lipzen A."/>
            <person name="Chen C."/>
            <person name="Yanf M."/>
            <person name="Daum C."/>
            <person name="Ng V."/>
            <person name="Clum A."/>
            <person name="Steindorff A."/>
            <person name="Ohm R."/>
            <person name="Martin F."/>
            <person name="Silar P."/>
            <person name="Natvig D."/>
            <person name="Lalanne C."/>
            <person name="Gautier V."/>
            <person name="Ament-Velasquez S.L."/>
            <person name="Kruys A."/>
            <person name="Hutchinson M.I."/>
            <person name="Powell A.J."/>
            <person name="Barry K."/>
            <person name="Miller A.N."/>
            <person name="Grigoriev I.V."/>
            <person name="Debuchy R."/>
            <person name="Gladieux P."/>
            <person name="Thoren M.H."/>
            <person name="Johannesson H."/>
        </authorList>
    </citation>
    <scope>NUCLEOTIDE SEQUENCE</scope>
    <source>
        <strain evidence="3">CBS 958.72</strain>
    </source>
</reference>
<dbReference type="CDD" id="cd00067">
    <property type="entry name" value="GAL4"/>
    <property type="match status" value="1"/>
</dbReference>
<feature type="region of interest" description="Disordered" evidence="2">
    <location>
        <begin position="1"/>
        <end position="43"/>
    </location>
</feature>
<name>A0AAE0NJQ9_9PEZI</name>
<feature type="region of interest" description="Disordered" evidence="2">
    <location>
        <begin position="111"/>
        <end position="155"/>
    </location>
</feature>
<comment type="caution">
    <text evidence="3">The sequence shown here is derived from an EMBL/GenBank/DDBJ whole genome shotgun (WGS) entry which is preliminary data.</text>
</comment>
<evidence type="ECO:0000256" key="2">
    <source>
        <dbReference type="SAM" id="MobiDB-lite"/>
    </source>
</evidence>
<proteinExistence type="predicted"/>
<feature type="compositionally biased region" description="Polar residues" evidence="2">
    <location>
        <begin position="294"/>
        <end position="306"/>
    </location>
</feature>
<feature type="compositionally biased region" description="Basic residues" evidence="2">
    <location>
        <begin position="1"/>
        <end position="10"/>
    </location>
</feature>
<reference evidence="3" key="1">
    <citation type="journal article" date="2023" name="Mol. Phylogenet. Evol.">
        <title>Genome-scale phylogeny and comparative genomics of the fungal order Sordariales.</title>
        <authorList>
            <person name="Hensen N."/>
            <person name="Bonometti L."/>
            <person name="Westerberg I."/>
            <person name="Brannstrom I.O."/>
            <person name="Guillou S."/>
            <person name="Cros-Aarteil S."/>
            <person name="Calhoun S."/>
            <person name="Haridas S."/>
            <person name="Kuo A."/>
            <person name="Mondo S."/>
            <person name="Pangilinan J."/>
            <person name="Riley R."/>
            <person name="LaButti K."/>
            <person name="Andreopoulos B."/>
            <person name="Lipzen A."/>
            <person name="Chen C."/>
            <person name="Yan M."/>
            <person name="Daum C."/>
            <person name="Ng V."/>
            <person name="Clum A."/>
            <person name="Steindorff A."/>
            <person name="Ohm R.A."/>
            <person name="Martin F."/>
            <person name="Silar P."/>
            <person name="Natvig D.O."/>
            <person name="Lalanne C."/>
            <person name="Gautier V."/>
            <person name="Ament-Velasquez S.L."/>
            <person name="Kruys A."/>
            <person name="Hutchinson M.I."/>
            <person name="Powell A.J."/>
            <person name="Barry K."/>
            <person name="Miller A.N."/>
            <person name="Grigoriev I.V."/>
            <person name="Debuchy R."/>
            <person name="Gladieux P."/>
            <person name="Hiltunen Thoren M."/>
            <person name="Johannesson H."/>
        </authorList>
    </citation>
    <scope>NUCLEOTIDE SEQUENCE</scope>
    <source>
        <strain evidence="3">CBS 958.72</strain>
    </source>
</reference>
<accession>A0AAE0NJQ9</accession>
<evidence type="ECO:0008006" key="5">
    <source>
        <dbReference type="Google" id="ProtNLM"/>
    </source>
</evidence>
<dbReference type="PANTHER" id="PTHR35392">
    <property type="entry name" value="ZN(II)2CYS6 TRANSCRIPTION FACTOR (EUROFUNG)-RELATED-RELATED"/>
    <property type="match status" value="1"/>
</dbReference>
<dbReference type="AlphaFoldDB" id="A0AAE0NJQ9"/>
<evidence type="ECO:0000313" key="4">
    <source>
        <dbReference type="Proteomes" id="UP001287356"/>
    </source>
</evidence>
<dbReference type="PANTHER" id="PTHR35392:SF3">
    <property type="entry name" value="ZN(2)-C6 FUNGAL-TYPE DOMAIN-CONTAINING PROTEIN"/>
    <property type="match status" value="1"/>
</dbReference>
<dbReference type="Proteomes" id="UP001287356">
    <property type="component" value="Unassembled WGS sequence"/>
</dbReference>
<feature type="region of interest" description="Disordered" evidence="2">
    <location>
        <begin position="274"/>
        <end position="306"/>
    </location>
</feature>
<organism evidence="3 4">
    <name type="scientific">Lasiosphaeria ovina</name>
    <dbReference type="NCBI Taxonomy" id="92902"/>
    <lineage>
        <taxon>Eukaryota</taxon>
        <taxon>Fungi</taxon>
        <taxon>Dikarya</taxon>
        <taxon>Ascomycota</taxon>
        <taxon>Pezizomycotina</taxon>
        <taxon>Sordariomycetes</taxon>
        <taxon>Sordariomycetidae</taxon>
        <taxon>Sordariales</taxon>
        <taxon>Lasiosphaeriaceae</taxon>
        <taxon>Lasiosphaeria</taxon>
    </lineage>
</organism>
<evidence type="ECO:0000313" key="3">
    <source>
        <dbReference type="EMBL" id="KAK3382831.1"/>
    </source>
</evidence>
<protein>
    <recommendedName>
        <fullName evidence="5">Zn(2)-C6 fungal-type domain-containing protein</fullName>
    </recommendedName>
</protein>
<dbReference type="InterPro" id="IPR052973">
    <property type="entry name" value="Fungal_sec-metab_reg_TF"/>
</dbReference>
<dbReference type="EMBL" id="JAULSN010000001">
    <property type="protein sequence ID" value="KAK3382831.1"/>
    <property type="molecule type" value="Genomic_DNA"/>
</dbReference>
<evidence type="ECO:0000256" key="1">
    <source>
        <dbReference type="ARBA" id="ARBA00023242"/>
    </source>
</evidence>
<gene>
    <name evidence="3" type="ORF">B0T24DRAFT_645389</name>
</gene>